<protein>
    <submittedName>
        <fullName evidence="1">Uncharacterized protein</fullName>
    </submittedName>
</protein>
<evidence type="ECO:0000313" key="1">
    <source>
        <dbReference type="EMBL" id="KAI3803874.1"/>
    </source>
</evidence>
<accession>A0ACB9I6M1</accession>
<dbReference type="EMBL" id="CM042027">
    <property type="protein sequence ID" value="KAI3803874.1"/>
    <property type="molecule type" value="Genomic_DNA"/>
</dbReference>
<sequence length="613" mass="69227">MGHLGKLQYLTWSNVNSQWQWVTEWEEPKDDCSYYRVCGPFGVCTENNDSLCSCLPGFEPISPNDPKNGCKRTSEICDKKPSIETPSEKPKNERKSSSSKRVLAISIVVSALVLPLFCGVSYISYKRLMNRRNNNQNNIELPSRNTRAHIIDLLSLDHSKEDHREGLDVPYFELESLMAATDDFSEENRLGQGGFGPVYKDTMDPKTVVWVANRDTPVLDSTGVFTVAEDGNFKVLNKDQNVYFETNYTVMNFPTLWCCRRSSSNSVEVIGLMNVASGSILWQSFETPTDTFLPEMIMDTNMKLTSWKSITDPGSGSFEFQPESGTTRYSILNGSTKFLWKSGKISDSFDENQIFSKAFDLLSNTIIKRRKIILRNGTRSSEPYMAVDPNSRLVMGHSGKLQYLTWSEVKNQWVSEWEEPKDVCFLAHHLCCVDCMLDVLAFHSVCTLHLSLKKKSLRDDHLSPKCIKDPLVKLLHYPTFELESVIAATNNFSEENRLGHGGFGPVYKYALNGLLSIKSDVFSFGVVLLEIAWSLWIEDRPFEILDQILMKSCNSSEVLKCVIVGLLCVQGDPDDRPTMTNVVMMLGGVAATALVMAEAIRRRQRRDNYSCCG</sequence>
<organism evidence="1 2">
    <name type="scientific">Smallanthus sonchifolius</name>
    <dbReference type="NCBI Taxonomy" id="185202"/>
    <lineage>
        <taxon>Eukaryota</taxon>
        <taxon>Viridiplantae</taxon>
        <taxon>Streptophyta</taxon>
        <taxon>Embryophyta</taxon>
        <taxon>Tracheophyta</taxon>
        <taxon>Spermatophyta</taxon>
        <taxon>Magnoliopsida</taxon>
        <taxon>eudicotyledons</taxon>
        <taxon>Gunneridae</taxon>
        <taxon>Pentapetalae</taxon>
        <taxon>asterids</taxon>
        <taxon>campanulids</taxon>
        <taxon>Asterales</taxon>
        <taxon>Asteraceae</taxon>
        <taxon>Asteroideae</taxon>
        <taxon>Heliantheae alliance</taxon>
        <taxon>Millerieae</taxon>
        <taxon>Smallanthus</taxon>
    </lineage>
</organism>
<name>A0ACB9I6M1_9ASTR</name>
<keyword evidence="2" id="KW-1185">Reference proteome</keyword>
<comment type="caution">
    <text evidence="1">The sequence shown here is derived from an EMBL/GenBank/DDBJ whole genome shotgun (WGS) entry which is preliminary data.</text>
</comment>
<reference evidence="1 2" key="2">
    <citation type="journal article" date="2022" name="Mol. Ecol. Resour.">
        <title>The genomes of chicory, endive, great burdock and yacon provide insights into Asteraceae paleo-polyploidization history and plant inulin production.</title>
        <authorList>
            <person name="Fan W."/>
            <person name="Wang S."/>
            <person name="Wang H."/>
            <person name="Wang A."/>
            <person name="Jiang F."/>
            <person name="Liu H."/>
            <person name="Zhao H."/>
            <person name="Xu D."/>
            <person name="Zhang Y."/>
        </authorList>
    </citation>
    <scope>NUCLEOTIDE SEQUENCE [LARGE SCALE GENOMIC DNA]</scope>
    <source>
        <strain evidence="2">cv. Yunnan</strain>
        <tissue evidence="1">Leaves</tissue>
    </source>
</reference>
<evidence type="ECO:0000313" key="2">
    <source>
        <dbReference type="Proteomes" id="UP001056120"/>
    </source>
</evidence>
<dbReference type="Proteomes" id="UP001056120">
    <property type="component" value="Linkage Group LG10"/>
</dbReference>
<proteinExistence type="predicted"/>
<gene>
    <name evidence="1" type="ORF">L1987_32038</name>
</gene>
<reference evidence="2" key="1">
    <citation type="journal article" date="2022" name="Mol. Ecol. Resour.">
        <title>The genomes of chicory, endive, great burdock and yacon provide insights into Asteraceae palaeo-polyploidization history and plant inulin production.</title>
        <authorList>
            <person name="Fan W."/>
            <person name="Wang S."/>
            <person name="Wang H."/>
            <person name="Wang A."/>
            <person name="Jiang F."/>
            <person name="Liu H."/>
            <person name="Zhao H."/>
            <person name="Xu D."/>
            <person name="Zhang Y."/>
        </authorList>
    </citation>
    <scope>NUCLEOTIDE SEQUENCE [LARGE SCALE GENOMIC DNA]</scope>
    <source>
        <strain evidence="2">cv. Yunnan</strain>
    </source>
</reference>